<dbReference type="SUPFAM" id="SSF53474">
    <property type="entry name" value="alpha/beta-Hydrolases"/>
    <property type="match status" value="1"/>
</dbReference>
<dbReference type="Gene3D" id="3.40.50.1820">
    <property type="entry name" value="alpha/beta hydrolase"/>
    <property type="match status" value="1"/>
</dbReference>
<proteinExistence type="predicted"/>
<feature type="domain" description="AB hydrolase-1" evidence="1">
    <location>
        <begin position="22"/>
        <end position="258"/>
    </location>
</feature>
<dbReference type="PANTHER" id="PTHR43798:SF33">
    <property type="entry name" value="HYDROLASE, PUTATIVE (AFU_ORTHOLOGUE AFUA_2G14860)-RELATED"/>
    <property type="match status" value="1"/>
</dbReference>
<name>A0ABN5GU29_9RHOB</name>
<protein>
    <submittedName>
        <fullName evidence="2">Alpha / beta fold hydrolase</fullName>
    </submittedName>
</protein>
<dbReference type="InterPro" id="IPR000073">
    <property type="entry name" value="AB_hydrolase_1"/>
</dbReference>
<dbReference type="PRINTS" id="PR00111">
    <property type="entry name" value="ABHYDROLASE"/>
</dbReference>
<evidence type="ECO:0000313" key="2">
    <source>
        <dbReference type="EMBL" id="AUQ97031.1"/>
    </source>
</evidence>
<dbReference type="EMBL" id="CP010709">
    <property type="protein sequence ID" value="AUQ97031.1"/>
    <property type="molecule type" value="Genomic_DNA"/>
</dbReference>
<keyword evidence="2" id="KW-0378">Hydrolase</keyword>
<keyword evidence="3" id="KW-1185">Reference proteome</keyword>
<evidence type="ECO:0000313" key="3">
    <source>
        <dbReference type="Proteomes" id="UP000236536"/>
    </source>
</evidence>
<dbReference type="InterPro" id="IPR029058">
    <property type="entry name" value="AB_hydrolase_fold"/>
</dbReference>
<organism evidence="2 3">
    <name type="scientific">Phaeobacter inhibens</name>
    <dbReference type="NCBI Taxonomy" id="221822"/>
    <lineage>
        <taxon>Bacteria</taxon>
        <taxon>Pseudomonadati</taxon>
        <taxon>Pseudomonadota</taxon>
        <taxon>Alphaproteobacteria</taxon>
        <taxon>Rhodobacterales</taxon>
        <taxon>Roseobacteraceae</taxon>
        <taxon>Phaeobacter</taxon>
    </lineage>
</organism>
<sequence>MNGQDICFNSNGIAVTSERPSLVLIHGSGGSKLDWPQSWRSVAAATAPLGLPSSTAVLPGQGGQSLHSYPVFAIDLPGHGGSYGQSLSDIDSYGSAVFRFIEALGLENVCLVGHSMGAGVVLSAALQSSERISSLCLIAGAARMSVTPDLLEGLKNQTENTVAAIARSCWHKSTPEHFVKTTRQRMMSAGGNVLLDDFTACSKLDLRAKLSALQVPTLILAAQEDRMVKATEIEAMAQAIPMAQLQIFHACGHFLHVEIASEIAKKLVAFLGAQI</sequence>
<reference evidence="2 3" key="1">
    <citation type="journal article" date="2017" name="Genome Biol. Evol.">
        <title>Trajectories and Drivers of Genome Evolution in Surface-Associated Marine Phaeobacter.</title>
        <authorList>
            <person name="Freese H.M."/>
            <person name="Sikorski J."/>
            <person name="Bunk B."/>
            <person name="Scheuner C."/>
            <person name="Meier-Kolthoff J.P."/>
            <person name="Sproer C."/>
            <person name="Gram L."/>
            <person name="Overmann J."/>
        </authorList>
    </citation>
    <scope>NUCLEOTIDE SEQUENCE [LARGE SCALE GENOMIC DNA]</scope>
    <source>
        <strain evidence="2">P66</strain>
        <plasmid evidence="3">pP66_d</plasmid>
    </source>
</reference>
<dbReference type="GO" id="GO:0016787">
    <property type="term" value="F:hydrolase activity"/>
    <property type="evidence" value="ECO:0007669"/>
    <property type="project" value="UniProtKB-KW"/>
</dbReference>
<dbReference type="InterPro" id="IPR050266">
    <property type="entry name" value="AB_hydrolase_sf"/>
</dbReference>
<dbReference type="Pfam" id="PF12697">
    <property type="entry name" value="Abhydrolase_6"/>
    <property type="match status" value="1"/>
</dbReference>
<reference evidence="2 3" key="2">
    <citation type="journal article" date="2017" name="Int. J. Syst. Evol. Microbiol.">
        <title>Adaptation of Surface-Associated Bacteria to the Open Ocean: A Genomically Distinct Subpopulation of Phaeobacter gallaeciensis Colonizes Pacific Mesozooplankton.</title>
        <authorList>
            <person name="Freese H.M."/>
            <person name="Methner A."/>
            <person name="Overmann J."/>
        </authorList>
    </citation>
    <scope>NUCLEOTIDE SEQUENCE [LARGE SCALE GENOMIC DNA]</scope>
    <source>
        <strain evidence="2 3">P66</strain>
    </source>
</reference>
<keyword evidence="2" id="KW-0614">Plasmid</keyword>
<dbReference type="PANTHER" id="PTHR43798">
    <property type="entry name" value="MONOACYLGLYCEROL LIPASE"/>
    <property type="match status" value="1"/>
</dbReference>
<accession>A0ABN5GU29</accession>
<gene>
    <name evidence="2" type="ORF">PhaeoP66_04305</name>
</gene>
<dbReference type="RefSeq" id="WP_158526391.1">
    <property type="nucleotide sequence ID" value="NZ_CP010709.1"/>
</dbReference>
<dbReference type="Proteomes" id="UP000236536">
    <property type="component" value="Plasmid pP66_d"/>
</dbReference>
<geneLocation type="plasmid" evidence="2 3">
    <name>pP66_d</name>
</geneLocation>
<evidence type="ECO:0000259" key="1">
    <source>
        <dbReference type="Pfam" id="PF12697"/>
    </source>
</evidence>